<evidence type="ECO:0000313" key="3">
    <source>
        <dbReference type="Proteomes" id="UP000324575"/>
    </source>
</evidence>
<dbReference type="Gene3D" id="1.10.1760.20">
    <property type="match status" value="1"/>
</dbReference>
<feature type="transmembrane region" description="Helical" evidence="1">
    <location>
        <begin position="147"/>
        <end position="167"/>
    </location>
</feature>
<accession>A0A5M8NTW4</accession>
<dbReference type="EMBL" id="SNRX01000119">
    <property type="protein sequence ID" value="KAA6300210.1"/>
    <property type="molecule type" value="Genomic_DNA"/>
</dbReference>
<keyword evidence="1" id="KW-0472">Membrane</keyword>
<feature type="transmembrane region" description="Helical" evidence="1">
    <location>
        <begin position="42"/>
        <end position="61"/>
    </location>
</feature>
<proteinExistence type="predicted"/>
<organism evidence="2 3">
    <name type="scientific">Candidatus Ordinivivax streblomastigis</name>
    <dbReference type="NCBI Taxonomy" id="2540710"/>
    <lineage>
        <taxon>Bacteria</taxon>
        <taxon>Pseudomonadati</taxon>
        <taxon>Bacteroidota</taxon>
        <taxon>Bacteroidia</taxon>
        <taxon>Bacteroidales</taxon>
        <taxon>Candidatus Ordinivivax</taxon>
    </lineage>
</organism>
<keyword evidence="1" id="KW-1133">Transmembrane helix</keyword>
<evidence type="ECO:0000313" key="2">
    <source>
        <dbReference type="EMBL" id="KAA6300210.1"/>
    </source>
</evidence>
<reference evidence="2 3" key="1">
    <citation type="submission" date="2019-03" db="EMBL/GenBank/DDBJ databases">
        <title>Single cell metagenomics reveals metabolic interactions within the superorganism composed of flagellate Streblomastix strix and complex community of Bacteroidetes bacteria on its surface.</title>
        <authorList>
            <person name="Treitli S.C."/>
            <person name="Kolisko M."/>
            <person name="Husnik F."/>
            <person name="Keeling P."/>
            <person name="Hampl V."/>
        </authorList>
    </citation>
    <scope>NUCLEOTIDE SEQUENCE [LARGE SCALE GENOMIC DNA]</scope>
    <source>
        <strain evidence="2">St1</strain>
    </source>
</reference>
<dbReference type="Proteomes" id="UP000324575">
    <property type="component" value="Unassembled WGS sequence"/>
</dbReference>
<dbReference type="AlphaFoldDB" id="A0A5M8NTW4"/>
<name>A0A5M8NTW4_9BACT</name>
<evidence type="ECO:0008006" key="4">
    <source>
        <dbReference type="Google" id="ProtNLM"/>
    </source>
</evidence>
<gene>
    <name evidence="2" type="ORF">EZS26_003649</name>
</gene>
<evidence type="ECO:0000256" key="1">
    <source>
        <dbReference type="SAM" id="Phobius"/>
    </source>
</evidence>
<comment type="caution">
    <text evidence="2">The sequence shown here is derived from an EMBL/GenBank/DDBJ whole genome shotgun (WGS) entry which is preliminary data.</text>
</comment>
<sequence>METSAKLYSLGYKDTKAYLFASLFVVGNIALPQLAHLIPNGGLTLLPIYFFTLIAGYKYGIRVGLLTAVLSPVLNSLLFGMPYLSALPVILIKSGLLAIAASLAAHYSKNISLGAIFIAVLAYQLVGTAIEWLIVGNFYDAVQDFRIGIPGMLLQLFGGYALLKAIAKI</sequence>
<feature type="transmembrane region" description="Helical" evidence="1">
    <location>
        <begin position="81"/>
        <end position="104"/>
    </location>
</feature>
<keyword evidence="1" id="KW-0812">Transmembrane</keyword>
<protein>
    <recommendedName>
        <fullName evidence="4">ECF transporter S component</fullName>
    </recommendedName>
</protein>
<feature type="transmembrane region" description="Helical" evidence="1">
    <location>
        <begin position="111"/>
        <end position="135"/>
    </location>
</feature>
<feature type="transmembrane region" description="Helical" evidence="1">
    <location>
        <begin position="17"/>
        <end position="35"/>
    </location>
</feature>